<evidence type="ECO:0000256" key="3">
    <source>
        <dbReference type="ARBA" id="ARBA00022448"/>
    </source>
</evidence>
<evidence type="ECO:0000313" key="13">
    <source>
        <dbReference type="EMBL" id="TCW39679.1"/>
    </source>
</evidence>
<feature type="domain" description="AprE-like long alpha-helical hairpin" evidence="11">
    <location>
        <begin position="98"/>
        <end position="288"/>
    </location>
</feature>
<dbReference type="PANTHER" id="PTHR30386:SF17">
    <property type="entry name" value="ALKALINE PROTEASE SECRETION PROTEIN APRE"/>
    <property type="match status" value="1"/>
</dbReference>
<evidence type="ECO:0000313" key="14">
    <source>
        <dbReference type="Proteomes" id="UP000295247"/>
    </source>
</evidence>
<proteinExistence type="inferred from homology"/>
<evidence type="ECO:0000259" key="12">
    <source>
        <dbReference type="Pfam" id="PF26002"/>
    </source>
</evidence>
<evidence type="ECO:0000256" key="2">
    <source>
        <dbReference type="ARBA" id="ARBA00009477"/>
    </source>
</evidence>
<keyword evidence="5 9" id="KW-0997">Cell inner membrane</keyword>
<evidence type="ECO:0000256" key="5">
    <source>
        <dbReference type="ARBA" id="ARBA00022519"/>
    </source>
</evidence>
<dbReference type="PANTHER" id="PTHR30386">
    <property type="entry name" value="MEMBRANE FUSION SUBUNIT OF EMRAB-TOLC MULTIDRUG EFFLUX PUMP"/>
    <property type="match status" value="1"/>
</dbReference>
<keyword evidence="7 9" id="KW-1133">Transmembrane helix</keyword>
<evidence type="ECO:0000256" key="4">
    <source>
        <dbReference type="ARBA" id="ARBA00022475"/>
    </source>
</evidence>
<keyword evidence="4 9" id="KW-1003">Cell membrane</keyword>
<dbReference type="GO" id="GO:0015562">
    <property type="term" value="F:efflux transmembrane transporter activity"/>
    <property type="evidence" value="ECO:0007669"/>
    <property type="project" value="InterPro"/>
</dbReference>
<accession>A0A4R4ALB2</accession>
<comment type="subcellular location">
    <subcellularLocation>
        <location evidence="1 9">Cell inner membrane</location>
        <topology evidence="1 9">Single-pass membrane protein</topology>
    </subcellularLocation>
</comment>
<comment type="caution">
    <text evidence="13">The sequence shown here is derived from an EMBL/GenBank/DDBJ whole genome shotgun (WGS) entry which is preliminary data.</text>
</comment>
<dbReference type="GO" id="GO:0015031">
    <property type="term" value="P:protein transport"/>
    <property type="evidence" value="ECO:0007669"/>
    <property type="project" value="InterPro"/>
</dbReference>
<feature type="domain" description="AprE-like beta-barrel" evidence="12">
    <location>
        <begin position="330"/>
        <end position="419"/>
    </location>
</feature>
<evidence type="ECO:0000256" key="9">
    <source>
        <dbReference type="RuleBase" id="RU365093"/>
    </source>
</evidence>
<dbReference type="GO" id="GO:0005886">
    <property type="term" value="C:plasma membrane"/>
    <property type="evidence" value="ECO:0007669"/>
    <property type="project" value="UniProtKB-SubCell"/>
</dbReference>
<evidence type="ECO:0000256" key="6">
    <source>
        <dbReference type="ARBA" id="ARBA00022692"/>
    </source>
</evidence>
<dbReference type="AlphaFoldDB" id="A0A4R4ALB2"/>
<feature type="coiled-coil region" evidence="10">
    <location>
        <begin position="159"/>
        <end position="207"/>
    </location>
</feature>
<evidence type="ECO:0000259" key="11">
    <source>
        <dbReference type="Pfam" id="PF25994"/>
    </source>
</evidence>
<gene>
    <name evidence="13" type="ORF">EDC29_10191</name>
</gene>
<feature type="transmembrane region" description="Helical" evidence="9">
    <location>
        <begin position="21"/>
        <end position="42"/>
    </location>
</feature>
<dbReference type="Gene3D" id="1.10.287.470">
    <property type="entry name" value="Helix hairpin bin"/>
    <property type="match status" value="1"/>
</dbReference>
<reference evidence="13 14" key="1">
    <citation type="submission" date="2019-03" db="EMBL/GenBank/DDBJ databases">
        <title>Genomic Encyclopedia of Type Strains, Phase IV (KMG-IV): sequencing the most valuable type-strain genomes for metagenomic binning, comparative biology and taxonomic classification.</title>
        <authorList>
            <person name="Goeker M."/>
        </authorList>
    </citation>
    <scope>NUCLEOTIDE SEQUENCE [LARGE SCALE GENOMIC DNA]</scope>
    <source>
        <strain evidence="13 14">DSM 203</strain>
    </source>
</reference>
<evidence type="ECO:0000256" key="7">
    <source>
        <dbReference type="ARBA" id="ARBA00022989"/>
    </source>
</evidence>
<dbReference type="RefSeq" id="WP_123142325.1">
    <property type="nucleotide sequence ID" value="NZ_NRRH01000002.1"/>
</dbReference>
<dbReference type="InterPro" id="IPR058982">
    <property type="entry name" value="Beta-barrel_AprE"/>
</dbReference>
<organism evidence="13 14">
    <name type="scientific">Marichromatium gracile</name>
    <name type="common">Chromatium gracile</name>
    <dbReference type="NCBI Taxonomy" id="1048"/>
    <lineage>
        <taxon>Bacteria</taxon>
        <taxon>Pseudomonadati</taxon>
        <taxon>Pseudomonadota</taxon>
        <taxon>Gammaproteobacteria</taxon>
        <taxon>Chromatiales</taxon>
        <taxon>Chromatiaceae</taxon>
        <taxon>Marichromatium</taxon>
    </lineage>
</organism>
<name>A0A4R4ALB2_MARGR</name>
<dbReference type="EMBL" id="SMDC01000001">
    <property type="protein sequence ID" value="TCW39679.1"/>
    <property type="molecule type" value="Genomic_DNA"/>
</dbReference>
<protein>
    <recommendedName>
        <fullName evidence="9">Membrane fusion protein (MFP) family protein</fullName>
    </recommendedName>
</protein>
<evidence type="ECO:0000256" key="8">
    <source>
        <dbReference type="ARBA" id="ARBA00023136"/>
    </source>
</evidence>
<sequence length="442" mass="49629">MSQASDSTTQAPQASIQDQRIRWFGISVILVMFGGFGSWSAMAMLDSAAVAPGVVTVESYRQAVQHLEGGIVSELLITEGDLVEAGDLLVRLDDTQFSSQLEAVRSELGALLALEARLQAERDRNEAIAFPEELIEQAEHDSRLQEFMETQHQVFIARRDDLDGRVGVMEQRIEQLREQVNGFSEQERKFEKRMALYEDELKGLRALYKDGMGDKVRMLALERDQAEVEGDLAAVRSQRASATLQIDETQLQIDQAWREFLRDVVTELSSAQERLFDAQQRHRALADRVRRTQIRAPVSGKVVGLQVHTLGAVISPGERVMDIVPDNDLLVIDAQVTPQDIDKVFPGLEAQVRFTAFNFRTTPTLTGQVVTVSGDRLIDEQNGHPYFLARIEIPEDQSQRLGDLKLLPGMPAEAMIVTGERTFLDYLLRPLKDALARSMREE</sequence>
<dbReference type="SUPFAM" id="SSF111369">
    <property type="entry name" value="HlyD-like secretion proteins"/>
    <property type="match status" value="1"/>
</dbReference>
<dbReference type="PRINTS" id="PR01490">
    <property type="entry name" value="RTXTOXIND"/>
</dbReference>
<dbReference type="Proteomes" id="UP000295247">
    <property type="component" value="Unassembled WGS sequence"/>
</dbReference>
<keyword evidence="10" id="KW-0175">Coiled coil</keyword>
<dbReference type="InterPro" id="IPR050739">
    <property type="entry name" value="MFP"/>
</dbReference>
<keyword evidence="3 9" id="KW-0813">Transport</keyword>
<dbReference type="NCBIfam" id="TIGR01843">
    <property type="entry name" value="type_I_hlyD"/>
    <property type="match status" value="1"/>
</dbReference>
<dbReference type="Pfam" id="PF26002">
    <property type="entry name" value="Beta-barrel_AprE"/>
    <property type="match status" value="1"/>
</dbReference>
<evidence type="ECO:0000256" key="1">
    <source>
        <dbReference type="ARBA" id="ARBA00004377"/>
    </source>
</evidence>
<dbReference type="InterPro" id="IPR058781">
    <property type="entry name" value="HH_AprE-like"/>
</dbReference>
<keyword evidence="6 9" id="KW-0812">Transmembrane</keyword>
<dbReference type="Gene3D" id="2.40.50.100">
    <property type="match status" value="1"/>
</dbReference>
<dbReference type="Pfam" id="PF25994">
    <property type="entry name" value="HH_AprE"/>
    <property type="match status" value="1"/>
</dbReference>
<keyword evidence="8 9" id="KW-0472">Membrane</keyword>
<dbReference type="Gene3D" id="2.40.30.170">
    <property type="match status" value="1"/>
</dbReference>
<comment type="similarity">
    <text evidence="2 9">Belongs to the membrane fusion protein (MFP) (TC 8.A.1) family.</text>
</comment>
<evidence type="ECO:0000256" key="10">
    <source>
        <dbReference type="SAM" id="Coils"/>
    </source>
</evidence>
<dbReference type="InterPro" id="IPR010129">
    <property type="entry name" value="T1SS_HlyD"/>
</dbReference>